<name>A0A8H3FPW9_9LECA</name>
<accession>A0A8H3FPW9</accession>
<dbReference type="Pfam" id="PF00561">
    <property type="entry name" value="Abhydrolase_1"/>
    <property type="match status" value="1"/>
</dbReference>
<dbReference type="OrthoDB" id="2498029at2759"/>
<dbReference type="PANTHER" id="PTHR43798">
    <property type="entry name" value="MONOACYLGLYCEROL LIPASE"/>
    <property type="match status" value="1"/>
</dbReference>
<dbReference type="InterPro" id="IPR029058">
    <property type="entry name" value="AB_hydrolase_fold"/>
</dbReference>
<gene>
    <name evidence="2" type="ORF">GOMPHAMPRED_005285</name>
</gene>
<dbReference type="PANTHER" id="PTHR43798:SF33">
    <property type="entry name" value="HYDROLASE, PUTATIVE (AFU_ORTHOLOGUE AFUA_2G14860)-RELATED"/>
    <property type="match status" value="1"/>
</dbReference>
<evidence type="ECO:0000313" key="2">
    <source>
        <dbReference type="EMBL" id="CAF9929007.1"/>
    </source>
</evidence>
<dbReference type="Gene3D" id="3.40.50.1820">
    <property type="entry name" value="alpha/beta hydrolase"/>
    <property type="match status" value="1"/>
</dbReference>
<dbReference type="EMBL" id="CAJPDQ010000031">
    <property type="protein sequence ID" value="CAF9929007.1"/>
    <property type="molecule type" value="Genomic_DNA"/>
</dbReference>
<keyword evidence="3" id="KW-1185">Reference proteome</keyword>
<dbReference type="InterPro" id="IPR050266">
    <property type="entry name" value="AB_hydrolase_sf"/>
</dbReference>
<feature type="domain" description="AB hydrolase-1" evidence="1">
    <location>
        <begin position="33"/>
        <end position="301"/>
    </location>
</feature>
<comment type="caution">
    <text evidence="2">The sequence shown here is derived from an EMBL/GenBank/DDBJ whole genome shotgun (WGS) entry which is preliminary data.</text>
</comment>
<reference evidence="2" key="1">
    <citation type="submission" date="2021-03" db="EMBL/GenBank/DDBJ databases">
        <authorList>
            <person name="Tagirdzhanova G."/>
        </authorList>
    </citation>
    <scope>NUCLEOTIDE SEQUENCE</scope>
</reference>
<dbReference type="GO" id="GO:0016020">
    <property type="term" value="C:membrane"/>
    <property type="evidence" value="ECO:0007669"/>
    <property type="project" value="TreeGrafter"/>
</dbReference>
<organism evidence="2 3">
    <name type="scientific">Gomphillus americanus</name>
    <dbReference type="NCBI Taxonomy" id="1940652"/>
    <lineage>
        <taxon>Eukaryota</taxon>
        <taxon>Fungi</taxon>
        <taxon>Dikarya</taxon>
        <taxon>Ascomycota</taxon>
        <taxon>Pezizomycotina</taxon>
        <taxon>Lecanoromycetes</taxon>
        <taxon>OSLEUM clade</taxon>
        <taxon>Ostropomycetidae</taxon>
        <taxon>Ostropales</taxon>
        <taxon>Graphidaceae</taxon>
        <taxon>Gomphilloideae</taxon>
        <taxon>Gomphillus</taxon>
    </lineage>
</organism>
<sequence length="320" mass="36308">MGPMRYEHFHVSDGCKIAFQTSETLDTPMRNTIVLLVHGFSGSSAYFKKNFASLSAIAWTVAVDLRGHGESGRPDGGYHVARLAADLKELITYLRKCLPNQRLSVVPVGCSIGAAVLWTYVELFSDEDFIAMVFVDQAPLQDRSLFGDWNQSLAHRGCFDEASLLAAQKYWIEEPEMAFKDLVKDCLGYRYQPLPSDTVTPEQARADEEFFVGESRKCDTLWLARLLGDHTRYDHREACEMICVPVLVMMGTRSGCFSLQGMMETVQRVNKGRYDRGIQSEETAAQALEFDSGHWLFWEEPKRFHNQIAKLLMHVMTLAR</sequence>
<evidence type="ECO:0000259" key="1">
    <source>
        <dbReference type="Pfam" id="PF00561"/>
    </source>
</evidence>
<proteinExistence type="predicted"/>
<dbReference type="Proteomes" id="UP000664169">
    <property type="component" value="Unassembled WGS sequence"/>
</dbReference>
<dbReference type="SUPFAM" id="SSF53474">
    <property type="entry name" value="alpha/beta-Hydrolases"/>
    <property type="match status" value="1"/>
</dbReference>
<evidence type="ECO:0000313" key="3">
    <source>
        <dbReference type="Proteomes" id="UP000664169"/>
    </source>
</evidence>
<dbReference type="AlphaFoldDB" id="A0A8H3FPW9"/>
<protein>
    <recommendedName>
        <fullName evidence="1">AB hydrolase-1 domain-containing protein</fullName>
    </recommendedName>
</protein>
<dbReference type="InterPro" id="IPR000073">
    <property type="entry name" value="AB_hydrolase_1"/>
</dbReference>